<keyword evidence="7" id="KW-0472">Membrane</keyword>
<keyword evidence="7" id="KW-0812">Transmembrane</keyword>
<protein>
    <submittedName>
        <fullName evidence="9">Serine/threonine protein kinase</fullName>
    </submittedName>
</protein>
<dbReference type="PANTHER" id="PTHR43289:SF34">
    <property type="entry name" value="SERINE_THREONINE-PROTEIN KINASE YBDM-RELATED"/>
    <property type="match status" value="1"/>
</dbReference>
<dbReference type="InterPro" id="IPR008271">
    <property type="entry name" value="Ser/Thr_kinase_AS"/>
</dbReference>
<dbReference type="PANTHER" id="PTHR43289">
    <property type="entry name" value="MITOGEN-ACTIVATED PROTEIN KINASE KINASE KINASE 20-RELATED"/>
    <property type="match status" value="1"/>
</dbReference>
<feature type="transmembrane region" description="Helical" evidence="7">
    <location>
        <begin position="493"/>
        <end position="515"/>
    </location>
</feature>
<dbReference type="GO" id="GO:0004674">
    <property type="term" value="F:protein serine/threonine kinase activity"/>
    <property type="evidence" value="ECO:0007669"/>
    <property type="project" value="UniProtKB-KW"/>
</dbReference>
<dbReference type="PROSITE" id="PS00108">
    <property type="entry name" value="PROTEIN_KINASE_ST"/>
    <property type="match status" value="1"/>
</dbReference>
<feature type="transmembrane region" description="Helical" evidence="7">
    <location>
        <begin position="452"/>
        <end position="473"/>
    </location>
</feature>
<feature type="transmembrane region" description="Helical" evidence="7">
    <location>
        <begin position="583"/>
        <end position="607"/>
    </location>
</feature>
<evidence type="ECO:0000256" key="1">
    <source>
        <dbReference type="ARBA" id="ARBA00022679"/>
    </source>
</evidence>
<evidence type="ECO:0000259" key="8">
    <source>
        <dbReference type="PROSITE" id="PS50011"/>
    </source>
</evidence>
<feature type="region of interest" description="Disordered" evidence="6">
    <location>
        <begin position="78"/>
        <end position="100"/>
    </location>
</feature>
<feature type="binding site" evidence="5">
    <location>
        <position position="153"/>
    </location>
    <ligand>
        <name>ATP</name>
        <dbReference type="ChEBI" id="CHEBI:30616"/>
    </ligand>
</feature>
<evidence type="ECO:0000256" key="7">
    <source>
        <dbReference type="SAM" id="Phobius"/>
    </source>
</evidence>
<dbReference type="Gene3D" id="1.10.510.10">
    <property type="entry name" value="Transferase(Phosphotransferase) domain 1"/>
    <property type="match status" value="2"/>
</dbReference>
<dbReference type="SMART" id="SM00220">
    <property type="entry name" value="S_TKc"/>
    <property type="match status" value="1"/>
</dbReference>
<proteinExistence type="predicted"/>
<keyword evidence="7" id="KW-1133">Transmembrane helix</keyword>
<dbReference type="InterPro" id="IPR017441">
    <property type="entry name" value="Protein_kinase_ATP_BS"/>
</dbReference>
<keyword evidence="1" id="KW-0808">Transferase</keyword>
<dbReference type="GO" id="GO:0005524">
    <property type="term" value="F:ATP binding"/>
    <property type="evidence" value="ECO:0007669"/>
    <property type="project" value="UniProtKB-UniRule"/>
</dbReference>
<dbReference type="CDD" id="cd14014">
    <property type="entry name" value="STKc_PknB_like"/>
    <property type="match status" value="1"/>
</dbReference>
<dbReference type="EMBL" id="VLNY01000001">
    <property type="protein sequence ID" value="KAA0024397.1"/>
    <property type="molecule type" value="Genomic_DNA"/>
</dbReference>
<reference evidence="9 10" key="1">
    <citation type="submission" date="2019-07" db="EMBL/GenBank/DDBJ databases">
        <title>Rhodococcus cavernicolus sp. nov., isolated from a cave.</title>
        <authorList>
            <person name="Lee S.D."/>
        </authorList>
    </citation>
    <scope>NUCLEOTIDE SEQUENCE [LARGE SCALE GENOMIC DNA]</scope>
    <source>
        <strain evidence="9 10">C1-24</strain>
    </source>
</reference>
<dbReference type="AlphaFoldDB" id="A0A5A7SI45"/>
<comment type="caution">
    <text evidence="9">The sequence shown here is derived from an EMBL/GenBank/DDBJ whole genome shotgun (WGS) entry which is preliminary data.</text>
</comment>
<dbReference type="InterPro" id="IPR011009">
    <property type="entry name" value="Kinase-like_dom_sf"/>
</dbReference>
<name>A0A5A7SI45_9NOCA</name>
<keyword evidence="10" id="KW-1185">Reference proteome</keyword>
<feature type="domain" description="Protein kinase" evidence="8">
    <location>
        <begin position="124"/>
        <end position="427"/>
    </location>
</feature>
<evidence type="ECO:0000256" key="6">
    <source>
        <dbReference type="SAM" id="MobiDB-lite"/>
    </source>
</evidence>
<keyword evidence="9" id="KW-0723">Serine/threonine-protein kinase</keyword>
<accession>A0A5A7SI45</accession>
<dbReference type="RefSeq" id="WP_149428173.1">
    <property type="nucleotide sequence ID" value="NZ_VLNY01000001.1"/>
</dbReference>
<evidence type="ECO:0000256" key="2">
    <source>
        <dbReference type="ARBA" id="ARBA00022741"/>
    </source>
</evidence>
<evidence type="ECO:0000313" key="10">
    <source>
        <dbReference type="Proteomes" id="UP000322244"/>
    </source>
</evidence>
<feature type="transmembrane region" description="Helical" evidence="7">
    <location>
        <begin position="636"/>
        <end position="655"/>
    </location>
</feature>
<evidence type="ECO:0000256" key="5">
    <source>
        <dbReference type="PROSITE-ProRule" id="PRU10141"/>
    </source>
</evidence>
<evidence type="ECO:0000313" key="9">
    <source>
        <dbReference type="EMBL" id="KAA0024397.1"/>
    </source>
</evidence>
<keyword evidence="4 5" id="KW-0067">ATP-binding</keyword>
<evidence type="ECO:0000256" key="4">
    <source>
        <dbReference type="ARBA" id="ARBA00022840"/>
    </source>
</evidence>
<keyword evidence="3 9" id="KW-0418">Kinase</keyword>
<keyword evidence="2 5" id="KW-0547">Nucleotide-binding</keyword>
<dbReference type="SUPFAM" id="SSF56112">
    <property type="entry name" value="Protein kinase-like (PK-like)"/>
    <property type="match status" value="1"/>
</dbReference>
<dbReference type="InterPro" id="IPR000719">
    <property type="entry name" value="Prot_kinase_dom"/>
</dbReference>
<gene>
    <name evidence="9" type="ORF">FOY51_00020</name>
</gene>
<evidence type="ECO:0000256" key="3">
    <source>
        <dbReference type="ARBA" id="ARBA00022777"/>
    </source>
</evidence>
<feature type="transmembrane region" description="Helical" evidence="7">
    <location>
        <begin position="661"/>
        <end position="686"/>
    </location>
</feature>
<sequence>MTVDDRFSAAWADAQSPPDLGLYLSDAADAVQITTLVELVRVDIRERKLRGGLTKSLDDYCDEYPELRSVLLESPSLTRQLDDEATADPDDDRTALAHGTVTSYGPPMLDPLDHVDAGQRIDDFDLVAPIGVGAFARVFLARQRSMQRLVAVKISEDYGAEPQTLAQLDHDYIVRVYDQRLVPERNLRLLYMQFLPGGTLLGVLQKARKVTWTPDRSGQLLLDAIDDSMEARGAARPSGSSVRAELAELSWPETVAWLGRRLADALDYAARRGVLHRDIKPANILLTADGVPKLADFNTSFVVGADPMADFGGSLSYMSPEQLDACHPETPGTAAQLDARSDIYSLGVVLWELLAGRKPFPSDVAQAGDIDALDAMLASRRAGVGADALADLPPDTPAALRRVLLACLHPDKDKRWANGRELATQFDLCLDAHARDLVDPPATSWRPRLRGWLVAFVVAGVGIPNAIASLYLIQQNRALVLTKLSPEATTTMINVSPPINVIAFAIGGIAMAYMCRRLLSMPRRLRRGETYDAVTMAHARTDALFMGVRIVAICFALWIVAGLAWQTALYFTGSVPTVVELHFIAGQVICAAIAIAYPYFLMTFYAVRCIYPVFLPFGRTSSADARQLRSLSRLSNFFLAVAASVPLLGVARVAFIGAEQIPLVLVSLRILCVGGIVAFVFTYWLFRLLEQDLRALERVVSQD</sequence>
<dbReference type="PROSITE" id="PS50011">
    <property type="entry name" value="PROTEIN_KINASE_DOM"/>
    <property type="match status" value="1"/>
</dbReference>
<dbReference type="Pfam" id="PF00069">
    <property type="entry name" value="Pkinase"/>
    <property type="match status" value="1"/>
</dbReference>
<dbReference type="Proteomes" id="UP000322244">
    <property type="component" value="Unassembled WGS sequence"/>
</dbReference>
<dbReference type="PROSITE" id="PS00107">
    <property type="entry name" value="PROTEIN_KINASE_ATP"/>
    <property type="match status" value="1"/>
</dbReference>
<organism evidence="9 10">
    <name type="scientific">Antrihabitans cavernicola</name>
    <dbReference type="NCBI Taxonomy" id="2495913"/>
    <lineage>
        <taxon>Bacteria</taxon>
        <taxon>Bacillati</taxon>
        <taxon>Actinomycetota</taxon>
        <taxon>Actinomycetes</taxon>
        <taxon>Mycobacteriales</taxon>
        <taxon>Nocardiaceae</taxon>
        <taxon>Antrihabitans</taxon>
    </lineage>
</organism>
<feature type="transmembrane region" description="Helical" evidence="7">
    <location>
        <begin position="550"/>
        <end position="571"/>
    </location>
</feature>
<dbReference type="OrthoDB" id="4569664at2"/>